<organism evidence="2 4">
    <name type="scientific">Medicago truncatula</name>
    <name type="common">Barrel medic</name>
    <name type="synonym">Medicago tribuloides</name>
    <dbReference type="NCBI Taxonomy" id="3880"/>
    <lineage>
        <taxon>Eukaryota</taxon>
        <taxon>Viridiplantae</taxon>
        <taxon>Streptophyta</taxon>
        <taxon>Embryophyta</taxon>
        <taxon>Tracheophyta</taxon>
        <taxon>Spermatophyta</taxon>
        <taxon>Magnoliopsida</taxon>
        <taxon>eudicotyledons</taxon>
        <taxon>Gunneridae</taxon>
        <taxon>Pentapetalae</taxon>
        <taxon>rosids</taxon>
        <taxon>fabids</taxon>
        <taxon>Fabales</taxon>
        <taxon>Fabaceae</taxon>
        <taxon>Papilionoideae</taxon>
        <taxon>50 kb inversion clade</taxon>
        <taxon>NPAAA clade</taxon>
        <taxon>Hologalegina</taxon>
        <taxon>IRL clade</taxon>
        <taxon>Trifolieae</taxon>
        <taxon>Medicago</taxon>
    </lineage>
</organism>
<keyword evidence="1" id="KW-1133">Transmembrane helix</keyword>
<evidence type="ECO:0000313" key="2">
    <source>
        <dbReference type="EMBL" id="AET04298.1"/>
    </source>
</evidence>
<dbReference type="AlphaFoldDB" id="G7L775"/>
<accession>G7L775</accession>
<reference evidence="3" key="3">
    <citation type="submission" date="2015-04" db="UniProtKB">
        <authorList>
            <consortium name="EnsemblPlants"/>
        </authorList>
    </citation>
    <scope>IDENTIFICATION</scope>
    <source>
        <strain evidence="3">cv. Jemalong A17</strain>
    </source>
</reference>
<protein>
    <submittedName>
        <fullName evidence="2">Transmembrane protein, putative</fullName>
    </submittedName>
</protein>
<dbReference type="EnsemblPlants" id="AET04298">
    <property type="protein sequence ID" value="AET04298"/>
    <property type="gene ID" value="MTR_8g087140"/>
</dbReference>
<feature type="transmembrane region" description="Helical" evidence="1">
    <location>
        <begin position="48"/>
        <end position="67"/>
    </location>
</feature>
<keyword evidence="4" id="KW-1185">Reference proteome</keyword>
<proteinExistence type="predicted"/>
<evidence type="ECO:0000313" key="4">
    <source>
        <dbReference type="Proteomes" id="UP000002051"/>
    </source>
</evidence>
<name>G7L775_MEDTR</name>
<dbReference type="HOGENOM" id="CLU_2561854_0_0_1"/>
<keyword evidence="1 2" id="KW-0812">Transmembrane</keyword>
<evidence type="ECO:0000256" key="1">
    <source>
        <dbReference type="SAM" id="Phobius"/>
    </source>
</evidence>
<sequence length="82" mass="9820">MLLHTASFEWHIQVRCLEENLFWQRGVKILNRNVSGLPKEICPAIFDSYWLTITIHVIYSLFVFHLLSAKQVRFLWYPDIVN</sequence>
<reference evidence="2 4" key="2">
    <citation type="journal article" date="2014" name="BMC Genomics">
        <title>An improved genome release (version Mt4.0) for the model legume Medicago truncatula.</title>
        <authorList>
            <person name="Tang H."/>
            <person name="Krishnakumar V."/>
            <person name="Bidwell S."/>
            <person name="Rosen B."/>
            <person name="Chan A."/>
            <person name="Zhou S."/>
            <person name="Gentzbittel L."/>
            <person name="Childs K.L."/>
            <person name="Yandell M."/>
            <person name="Gundlach H."/>
            <person name="Mayer K.F."/>
            <person name="Schwartz D.C."/>
            <person name="Town C.D."/>
        </authorList>
    </citation>
    <scope>GENOME REANNOTATION</scope>
    <source>
        <strain evidence="3 4">cv. Jemalong A17</strain>
    </source>
</reference>
<keyword evidence="1" id="KW-0472">Membrane</keyword>
<gene>
    <name evidence="2" type="ordered locus">MTR_8g087140</name>
</gene>
<dbReference type="PaxDb" id="3880-AET04298"/>
<reference evidence="2 4" key="1">
    <citation type="journal article" date="2011" name="Nature">
        <title>The Medicago genome provides insight into the evolution of rhizobial symbioses.</title>
        <authorList>
            <person name="Young N.D."/>
            <person name="Debelle F."/>
            <person name="Oldroyd G.E."/>
            <person name="Geurts R."/>
            <person name="Cannon S.B."/>
            <person name="Udvardi M.K."/>
            <person name="Benedito V.A."/>
            <person name="Mayer K.F."/>
            <person name="Gouzy J."/>
            <person name="Schoof H."/>
            <person name="Van de Peer Y."/>
            <person name="Proost S."/>
            <person name="Cook D.R."/>
            <person name="Meyers B.C."/>
            <person name="Spannagl M."/>
            <person name="Cheung F."/>
            <person name="De Mita S."/>
            <person name="Krishnakumar V."/>
            <person name="Gundlach H."/>
            <person name="Zhou S."/>
            <person name="Mudge J."/>
            <person name="Bharti A.K."/>
            <person name="Murray J.D."/>
            <person name="Naoumkina M.A."/>
            <person name="Rosen B."/>
            <person name="Silverstein K.A."/>
            <person name="Tang H."/>
            <person name="Rombauts S."/>
            <person name="Zhao P.X."/>
            <person name="Zhou P."/>
            <person name="Barbe V."/>
            <person name="Bardou P."/>
            <person name="Bechner M."/>
            <person name="Bellec A."/>
            <person name="Berger A."/>
            <person name="Berges H."/>
            <person name="Bidwell S."/>
            <person name="Bisseling T."/>
            <person name="Choisne N."/>
            <person name="Couloux A."/>
            <person name="Denny R."/>
            <person name="Deshpande S."/>
            <person name="Dai X."/>
            <person name="Doyle J.J."/>
            <person name="Dudez A.M."/>
            <person name="Farmer A.D."/>
            <person name="Fouteau S."/>
            <person name="Franken C."/>
            <person name="Gibelin C."/>
            <person name="Gish J."/>
            <person name="Goldstein S."/>
            <person name="Gonzalez A.J."/>
            <person name="Green P.J."/>
            <person name="Hallab A."/>
            <person name="Hartog M."/>
            <person name="Hua A."/>
            <person name="Humphray S.J."/>
            <person name="Jeong D.H."/>
            <person name="Jing Y."/>
            <person name="Jocker A."/>
            <person name="Kenton S.M."/>
            <person name="Kim D.J."/>
            <person name="Klee K."/>
            <person name="Lai H."/>
            <person name="Lang C."/>
            <person name="Lin S."/>
            <person name="Macmil S.L."/>
            <person name="Magdelenat G."/>
            <person name="Matthews L."/>
            <person name="McCorrison J."/>
            <person name="Monaghan E.L."/>
            <person name="Mun J.H."/>
            <person name="Najar F.Z."/>
            <person name="Nicholson C."/>
            <person name="Noirot C."/>
            <person name="O'Bleness M."/>
            <person name="Paule C.R."/>
            <person name="Poulain J."/>
            <person name="Prion F."/>
            <person name="Qin B."/>
            <person name="Qu C."/>
            <person name="Retzel E.F."/>
            <person name="Riddle C."/>
            <person name="Sallet E."/>
            <person name="Samain S."/>
            <person name="Samson N."/>
            <person name="Sanders I."/>
            <person name="Saurat O."/>
            <person name="Scarpelli C."/>
            <person name="Schiex T."/>
            <person name="Segurens B."/>
            <person name="Severin A.J."/>
            <person name="Sherrier D.J."/>
            <person name="Shi R."/>
            <person name="Sims S."/>
            <person name="Singer S.R."/>
            <person name="Sinharoy S."/>
            <person name="Sterck L."/>
            <person name="Viollet A."/>
            <person name="Wang B.B."/>
            <person name="Wang K."/>
            <person name="Wang M."/>
            <person name="Wang X."/>
            <person name="Warfsmann J."/>
            <person name="Weissenbach J."/>
            <person name="White D.D."/>
            <person name="White J.D."/>
            <person name="Wiley G.B."/>
            <person name="Wincker P."/>
            <person name="Xing Y."/>
            <person name="Yang L."/>
            <person name="Yao Z."/>
            <person name="Ying F."/>
            <person name="Zhai J."/>
            <person name="Zhou L."/>
            <person name="Zuber A."/>
            <person name="Denarie J."/>
            <person name="Dixon R.A."/>
            <person name="May G.D."/>
            <person name="Schwartz D.C."/>
            <person name="Rogers J."/>
            <person name="Quetier F."/>
            <person name="Town C.D."/>
            <person name="Roe B.A."/>
        </authorList>
    </citation>
    <scope>NUCLEOTIDE SEQUENCE [LARGE SCALE GENOMIC DNA]</scope>
    <source>
        <strain evidence="2">A17</strain>
        <strain evidence="3 4">cv. Jemalong A17</strain>
    </source>
</reference>
<dbReference type="EMBL" id="CM001224">
    <property type="protein sequence ID" value="AET04298.1"/>
    <property type="molecule type" value="Genomic_DNA"/>
</dbReference>
<evidence type="ECO:0000313" key="3">
    <source>
        <dbReference type="EnsemblPlants" id="AET04298"/>
    </source>
</evidence>
<dbReference type="Proteomes" id="UP000002051">
    <property type="component" value="Chromosome 8"/>
</dbReference>